<protein>
    <submittedName>
        <fullName evidence="1">Uncharacterized protein</fullName>
    </submittedName>
</protein>
<evidence type="ECO:0000313" key="2">
    <source>
        <dbReference type="Proteomes" id="UP001275436"/>
    </source>
</evidence>
<dbReference type="RefSeq" id="WP_317958095.1">
    <property type="nucleotide sequence ID" value="NZ_BSKO01000001.1"/>
</dbReference>
<accession>A0ABQ5TH65</accession>
<sequence length="82" mass="9427">MNRIHETRKECFKRTKLFGKILYLTGTIKMIPNAASRGGKTLYSFKFRAVHPLTWIMAISYLLVSGFNKESLSDIKDDTTLI</sequence>
<comment type="caution">
    <text evidence="1">The sequence shown here is derived from an EMBL/GenBank/DDBJ whole genome shotgun (WGS) entry which is preliminary data.</text>
</comment>
<reference evidence="1 2" key="1">
    <citation type="submission" date="2023-02" db="EMBL/GenBank/DDBJ databases">
        <title>Oceanobacillus kimchii IFOP_LL358 isolated form Alexandrium catenella lab strain.</title>
        <authorList>
            <person name="Gajardo G."/>
            <person name="Ueki S."/>
            <person name="Maruyama F."/>
        </authorList>
    </citation>
    <scope>NUCLEOTIDE SEQUENCE [LARGE SCALE GENOMIC DNA]</scope>
    <source>
        <strain evidence="1 2">IFOP_LL358</strain>
    </source>
</reference>
<dbReference type="Proteomes" id="UP001275436">
    <property type="component" value="Unassembled WGS sequence"/>
</dbReference>
<dbReference type="EMBL" id="BSKO01000001">
    <property type="protein sequence ID" value="GLO66218.1"/>
    <property type="molecule type" value="Genomic_DNA"/>
</dbReference>
<keyword evidence="2" id="KW-1185">Reference proteome</keyword>
<organism evidence="1 2">
    <name type="scientific">Oceanobacillus kimchii</name>
    <dbReference type="NCBI Taxonomy" id="746691"/>
    <lineage>
        <taxon>Bacteria</taxon>
        <taxon>Bacillati</taxon>
        <taxon>Bacillota</taxon>
        <taxon>Bacilli</taxon>
        <taxon>Bacillales</taxon>
        <taxon>Bacillaceae</taxon>
        <taxon>Oceanobacillus</taxon>
    </lineage>
</organism>
<name>A0ABQ5TH65_9BACI</name>
<evidence type="ECO:0000313" key="1">
    <source>
        <dbReference type="EMBL" id="GLO66218.1"/>
    </source>
</evidence>
<gene>
    <name evidence="1" type="ORF">MACH08_20020</name>
</gene>
<proteinExistence type="predicted"/>